<feature type="compositionally biased region" description="Polar residues" evidence="1">
    <location>
        <begin position="1"/>
        <end position="10"/>
    </location>
</feature>
<dbReference type="Proteomes" id="UP000646745">
    <property type="component" value="Unassembled WGS sequence"/>
</dbReference>
<proteinExistence type="predicted"/>
<feature type="compositionally biased region" description="Gly residues" evidence="1">
    <location>
        <begin position="60"/>
        <end position="71"/>
    </location>
</feature>
<organism evidence="2 3">
    <name type="scientific">Salinicola rhizosphaerae</name>
    <dbReference type="NCBI Taxonomy" id="1443141"/>
    <lineage>
        <taxon>Bacteria</taxon>
        <taxon>Pseudomonadati</taxon>
        <taxon>Pseudomonadota</taxon>
        <taxon>Gammaproteobacteria</taxon>
        <taxon>Oceanospirillales</taxon>
        <taxon>Halomonadaceae</taxon>
        <taxon>Salinicola</taxon>
    </lineage>
</organism>
<sequence length="104" mass="10630">MVSLSAQAGSVTAVDPHTGHRTSLPDNHRDGRPDYVPQRFDVHIVPGIAQPREESRARSSGGGSICHGSDGGTTISTASRSCDPKAPAGDGGRDTHAGSAASTR</sequence>
<dbReference type="EMBL" id="BMZI01000003">
    <property type="protein sequence ID" value="GHB17591.1"/>
    <property type="molecule type" value="Genomic_DNA"/>
</dbReference>
<evidence type="ECO:0000313" key="2">
    <source>
        <dbReference type="EMBL" id="GHB17591.1"/>
    </source>
</evidence>
<evidence type="ECO:0000313" key="3">
    <source>
        <dbReference type="Proteomes" id="UP000646745"/>
    </source>
</evidence>
<accession>A0ABQ3DVE2</accession>
<feature type="region of interest" description="Disordered" evidence="1">
    <location>
        <begin position="1"/>
        <end position="104"/>
    </location>
</feature>
<keyword evidence="3" id="KW-1185">Reference proteome</keyword>
<gene>
    <name evidence="2" type="ORF">GCM10009038_15510</name>
</gene>
<protein>
    <submittedName>
        <fullName evidence="2">Uncharacterized protein</fullName>
    </submittedName>
</protein>
<evidence type="ECO:0000256" key="1">
    <source>
        <dbReference type="SAM" id="MobiDB-lite"/>
    </source>
</evidence>
<comment type="caution">
    <text evidence="2">The sequence shown here is derived from an EMBL/GenBank/DDBJ whole genome shotgun (WGS) entry which is preliminary data.</text>
</comment>
<name>A0ABQ3DVE2_9GAMM</name>
<reference evidence="3" key="1">
    <citation type="journal article" date="2019" name="Int. J. Syst. Evol. Microbiol.">
        <title>The Global Catalogue of Microorganisms (GCM) 10K type strain sequencing project: providing services to taxonomists for standard genome sequencing and annotation.</title>
        <authorList>
            <consortium name="The Broad Institute Genomics Platform"/>
            <consortium name="The Broad Institute Genome Sequencing Center for Infectious Disease"/>
            <person name="Wu L."/>
            <person name="Ma J."/>
        </authorList>
    </citation>
    <scope>NUCLEOTIDE SEQUENCE [LARGE SCALE GENOMIC DNA]</scope>
    <source>
        <strain evidence="3">KCTC 32998</strain>
    </source>
</reference>